<feature type="transmembrane region" description="Helical" evidence="1">
    <location>
        <begin position="195"/>
        <end position="212"/>
    </location>
</feature>
<dbReference type="Pfam" id="PF13687">
    <property type="entry name" value="DUF4153"/>
    <property type="match status" value="1"/>
</dbReference>
<dbReference type="EMBL" id="QURL01000001">
    <property type="protein sequence ID" value="RFC66358.1"/>
    <property type="molecule type" value="Genomic_DNA"/>
</dbReference>
<feature type="transmembrane region" description="Helical" evidence="1">
    <location>
        <begin position="26"/>
        <end position="51"/>
    </location>
</feature>
<organism evidence="2 3">
    <name type="scientific">Fulvimarina endophytica</name>
    <dbReference type="NCBI Taxonomy" id="2293836"/>
    <lineage>
        <taxon>Bacteria</taxon>
        <taxon>Pseudomonadati</taxon>
        <taxon>Pseudomonadota</taxon>
        <taxon>Alphaproteobacteria</taxon>
        <taxon>Hyphomicrobiales</taxon>
        <taxon>Aurantimonadaceae</taxon>
        <taxon>Fulvimarina</taxon>
    </lineage>
</organism>
<protein>
    <submittedName>
        <fullName evidence="2">DUF4153 domain-containing protein</fullName>
    </submittedName>
</protein>
<evidence type="ECO:0000313" key="3">
    <source>
        <dbReference type="Proteomes" id="UP000264310"/>
    </source>
</evidence>
<dbReference type="Proteomes" id="UP000264310">
    <property type="component" value="Unassembled WGS sequence"/>
</dbReference>
<keyword evidence="1" id="KW-0472">Membrane</keyword>
<feature type="transmembrane region" description="Helical" evidence="1">
    <location>
        <begin position="94"/>
        <end position="114"/>
    </location>
</feature>
<gene>
    <name evidence="2" type="ORF">DYI37_02620</name>
</gene>
<dbReference type="AlphaFoldDB" id="A0A371XAU3"/>
<feature type="transmembrane region" description="Helical" evidence="1">
    <location>
        <begin position="120"/>
        <end position="140"/>
    </location>
</feature>
<comment type="caution">
    <text evidence="2">The sequence shown here is derived from an EMBL/GenBank/DDBJ whole genome shotgun (WGS) entry which is preliminary data.</text>
</comment>
<feature type="transmembrane region" description="Helical" evidence="1">
    <location>
        <begin position="334"/>
        <end position="354"/>
    </location>
</feature>
<feature type="transmembrane region" description="Helical" evidence="1">
    <location>
        <begin position="71"/>
        <end position="87"/>
    </location>
</feature>
<reference evidence="2 3" key="1">
    <citation type="submission" date="2018-08" db="EMBL/GenBank/DDBJ databases">
        <title>Fulvimarina sp. 85, whole genome shotgun sequence.</title>
        <authorList>
            <person name="Tuo L."/>
        </authorList>
    </citation>
    <scope>NUCLEOTIDE SEQUENCE [LARGE SCALE GENOMIC DNA]</scope>
    <source>
        <strain evidence="2 3">85</strain>
    </source>
</reference>
<evidence type="ECO:0000256" key="1">
    <source>
        <dbReference type="SAM" id="Phobius"/>
    </source>
</evidence>
<accession>A0A371XAU3</accession>
<evidence type="ECO:0000313" key="2">
    <source>
        <dbReference type="EMBL" id="RFC66358.1"/>
    </source>
</evidence>
<keyword evidence="1" id="KW-1133">Transmembrane helix</keyword>
<feature type="transmembrane region" description="Helical" evidence="1">
    <location>
        <begin position="299"/>
        <end position="322"/>
    </location>
</feature>
<name>A0A371XAU3_9HYPH</name>
<feature type="transmembrane region" description="Helical" evidence="1">
    <location>
        <begin position="152"/>
        <end position="183"/>
    </location>
</feature>
<proteinExistence type="predicted"/>
<keyword evidence="1" id="KW-0812">Transmembrane</keyword>
<keyword evidence="3" id="KW-1185">Reference proteome</keyword>
<sequence length="591" mass="63243">MIGPNVDGIEPPMRPMRRLKRVLGSLVMRTGTGVSRFPIVILLIALASLAANLEMADGLDLGDTSFLRLEAALFAGALGAIAGALVFEVRGYGLVIRYIVQTAAAGLFSLAVWFGLEWAIYPPALIFGLVFAVPLAPFVGRGDADVFWTFSLSIIVGILLAFTAVLVFVLGLLAIIEMVAFLFDVDAGSGLQRHILTTGFTLIGPLFALGRIPARFDERIRVDEGHQFVRSVALLAGWVSAPLILVSGIVLHLYGLKILGTGDVPRGEIGWIVSVFVVLTLSLRVVCEPIRTLGGKALALFDRIWPYTLVLPLALLAYAAWLRIESEGFTIERYYLALLVLTGTIIAGMAIAVPRRAGARFIVGVPVGLAILSSFGPQGVVDTVGRSQSIRLEAILPSDAGDETDNAGELDPAQKAEARSRIYALAQVDQLDRVSRFADDPASPGRSAYDRANALIDRLSLRAGPARSVDRTVVFERQGDSLDIAGYDRLAMSLVFSTFSDTSAGLVTGRLQGTVLVLRIGTQEARFVLDPEVFDALGSYPGKASAARPSIILRASGRTIGIVPSKAIFDGTGRLIELSGDVLFRNAEWGQ</sequence>
<dbReference type="InterPro" id="IPR025291">
    <property type="entry name" value="DUF4153"/>
</dbReference>
<feature type="transmembrane region" description="Helical" evidence="1">
    <location>
        <begin position="232"/>
        <end position="254"/>
    </location>
</feature>